<dbReference type="CDD" id="cd00085">
    <property type="entry name" value="HNHc"/>
    <property type="match status" value="1"/>
</dbReference>
<organism evidence="2 3">
    <name type="scientific">Butyricicoccus pullicaecorum</name>
    <dbReference type="NCBI Taxonomy" id="501571"/>
    <lineage>
        <taxon>Bacteria</taxon>
        <taxon>Bacillati</taxon>
        <taxon>Bacillota</taxon>
        <taxon>Clostridia</taxon>
        <taxon>Eubacteriales</taxon>
        <taxon>Butyricicoccaceae</taxon>
        <taxon>Butyricicoccus</taxon>
    </lineage>
</organism>
<proteinExistence type="predicted"/>
<protein>
    <submittedName>
        <fullName evidence="2">HNH endonuclease</fullName>
    </submittedName>
</protein>
<dbReference type="SMART" id="SM00507">
    <property type="entry name" value="HNHc"/>
    <property type="match status" value="1"/>
</dbReference>
<gene>
    <name evidence="2" type="ORF">B5F17_10745</name>
</gene>
<keyword evidence="2" id="KW-0540">Nuclease</keyword>
<dbReference type="AlphaFoldDB" id="A0A1Y4LAY3"/>
<evidence type="ECO:0000313" key="2">
    <source>
        <dbReference type="EMBL" id="OUP51971.1"/>
    </source>
</evidence>
<sequence>MANYRDTYFGSNPSDHGWYTCVRCGRKLRRGDVDIDHIIPQSRGGADGEWNLQCMCRHCNRSKQDDTRDTVPDLIRSTGRIVSRESKKTPFSRFLSKK</sequence>
<keyword evidence="2" id="KW-0378">Hydrolase</keyword>
<dbReference type="GO" id="GO:0004519">
    <property type="term" value="F:endonuclease activity"/>
    <property type="evidence" value="ECO:0007669"/>
    <property type="project" value="UniProtKB-KW"/>
</dbReference>
<keyword evidence="2" id="KW-0255">Endonuclease</keyword>
<dbReference type="Pfam" id="PF01844">
    <property type="entry name" value="HNH"/>
    <property type="match status" value="1"/>
</dbReference>
<dbReference type="RefSeq" id="WP_087373739.1">
    <property type="nucleotide sequence ID" value="NZ_JBKTCX010000003.1"/>
</dbReference>
<dbReference type="Gene3D" id="1.10.30.50">
    <property type="match status" value="1"/>
</dbReference>
<feature type="domain" description="HNH nuclease" evidence="1">
    <location>
        <begin position="9"/>
        <end position="61"/>
    </location>
</feature>
<dbReference type="InterPro" id="IPR003615">
    <property type="entry name" value="HNH_nuc"/>
</dbReference>
<comment type="caution">
    <text evidence="2">The sequence shown here is derived from an EMBL/GenBank/DDBJ whole genome shotgun (WGS) entry which is preliminary data.</text>
</comment>
<evidence type="ECO:0000313" key="3">
    <source>
        <dbReference type="Proteomes" id="UP000195897"/>
    </source>
</evidence>
<name>A0A1Y4LAY3_9FIRM</name>
<dbReference type="InterPro" id="IPR002711">
    <property type="entry name" value="HNH"/>
</dbReference>
<dbReference type="EMBL" id="NFKK01000014">
    <property type="protein sequence ID" value="OUP51971.1"/>
    <property type="molecule type" value="Genomic_DNA"/>
</dbReference>
<evidence type="ECO:0000259" key="1">
    <source>
        <dbReference type="SMART" id="SM00507"/>
    </source>
</evidence>
<dbReference type="Proteomes" id="UP000195897">
    <property type="component" value="Unassembled WGS sequence"/>
</dbReference>
<reference evidence="3" key="1">
    <citation type="submission" date="2017-04" db="EMBL/GenBank/DDBJ databases">
        <title>Function of individual gut microbiota members based on whole genome sequencing of pure cultures obtained from chicken caecum.</title>
        <authorList>
            <person name="Medvecky M."/>
            <person name="Cejkova D."/>
            <person name="Polansky O."/>
            <person name="Karasova D."/>
            <person name="Kubasova T."/>
            <person name="Cizek A."/>
            <person name="Rychlik I."/>
        </authorList>
    </citation>
    <scope>NUCLEOTIDE SEQUENCE [LARGE SCALE GENOMIC DNA]</scope>
    <source>
        <strain evidence="3">An180</strain>
    </source>
</reference>
<dbReference type="GO" id="GO:0003676">
    <property type="term" value="F:nucleic acid binding"/>
    <property type="evidence" value="ECO:0007669"/>
    <property type="project" value="InterPro"/>
</dbReference>
<accession>A0A1Y4LAY3</accession>
<dbReference type="GO" id="GO:0008270">
    <property type="term" value="F:zinc ion binding"/>
    <property type="evidence" value="ECO:0007669"/>
    <property type="project" value="InterPro"/>
</dbReference>